<evidence type="ECO:0000256" key="1">
    <source>
        <dbReference type="ARBA" id="ARBA00004141"/>
    </source>
</evidence>
<evidence type="ECO:0000256" key="4">
    <source>
        <dbReference type="ARBA" id="ARBA00022989"/>
    </source>
</evidence>
<evidence type="ECO:0000256" key="6">
    <source>
        <dbReference type="SAM" id="Phobius"/>
    </source>
</evidence>
<evidence type="ECO:0000256" key="5">
    <source>
        <dbReference type="ARBA" id="ARBA00023136"/>
    </source>
</evidence>
<comment type="subcellular location">
    <subcellularLocation>
        <location evidence="1">Membrane</location>
        <topology evidence="1">Multi-pass membrane protein</topology>
    </subcellularLocation>
</comment>
<feature type="transmembrane region" description="Helical" evidence="6">
    <location>
        <begin position="805"/>
        <end position="826"/>
    </location>
</feature>
<dbReference type="Pfam" id="PF03239">
    <property type="entry name" value="FTR1"/>
    <property type="match status" value="1"/>
</dbReference>
<feature type="transmembrane region" description="Helical" evidence="6">
    <location>
        <begin position="638"/>
        <end position="656"/>
    </location>
</feature>
<feature type="transmembrane region" description="Helical" evidence="6">
    <location>
        <begin position="747"/>
        <end position="767"/>
    </location>
</feature>
<dbReference type="PANTHER" id="PTHR31632">
    <property type="entry name" value="IRON TRANSPORTER FTH1"/>
    <property type="match status" value="1"/>
</dbReference>
<protein>
    <submittedName>
        <fullName evidence="7">High-affinity Fe2+/Pb2+ permease</fullName>
    </submittedName>
</protein>
<gene>
    <name evidence="7" type="ORF">NARC_50136</name>
</gene>
<feature type="transmembrane region" description="Helical" evidence="6">
    <location>
        <begin position="604"/>
        <end position="626"/>
    </location>
</feature>
<feature type="transmembrane region" description="Helical" evidence="6">
    <location>
        <begin position="672"/>
        <end position="693"/>
    </location>
</feature>
<feature type="transmembrane region" description="Helical" evidence="6">
    <location>
        <begin position="7"/>
        <end position="34"/>
    </location>
</feature>
<reference evidence="7 8" key="1">
    <citation type="journal article" date="2019" name="Front. Microbiol.">
        <title>Ammonia Oxidation by the Arctic Terrestrial Thaumarchaeote Candidatus Nitrosocosmicus arcticus Is Stimulated by Increasing Temperatures.</title>
        <authorList>
            <person name="Alves R.J.E."/>
            <person name="Kerou M."/>
            <person name="Zappe A."/>
            <person name="Bittner R."/>
            <person name="Abby S.S."/>
            <person name="Schmidt H.A."/>
            <person name="Pfeifer K."/>
            <person name="Schleper C."/>
        </authorList>
    </citation>
    <scope>NUCLEOTIDE SEQUENCE [LARGE SCALE GENOMIC DNA]</scope>
    <source>
        <strain evidence="7 8">Kfb</strain>
    </source>
</reference>
<keyword evidence="3 6" id="KW-0812">Transmembrane</keyword>
<evidence type="ECO:0000256" key="3">
    <source>
        <dbReference type="ARBA" id="ARBA00022692"/>
    </source>
</evidence>
<dbReference type="GO" id="GO:0033573">
    <property type="term" value="C:high-affinity iron permease complex"/>
    <property type="evidence" value="ECO:0007669"/>
    <property type="project" value="InterPro"/>
</dbReference>
<keyword evidence="8" id="KW-1185">Reference proteome</keyword>
<proteinExistence type="inferred from homology"/>
<keyword evidence="4 6" id="KW-1133">Transmembrane helix</keyword>
<name>A0A557SWG8_9ARCH</name>
<feature type="transmembrane region" description="Helical" evidence="6">
    <location>
        <begin position="713"/>
        <end position="735"/>
    </location>
</feature>
<dbReference type="EMBL" id="VOAH01000005">
    <property type="protein sequence ID" value="TVP40955.1"/>
    <property type="molecule type" value="Genomic_DNA"/>
</dbReference>
<dbReference type="AlphaFoldDB" id="A0A557SWG8"/>
<evidence type="ECO:0000313" key="7">
    <source>
        <dbReference type="EMBL" id="TVP40955.1"/>
    </source>
</evidence>
<comment type="similarity">
    <text evidence="2">Belongs to the oxidase-dependent Fe transporter (OFeT) (TC 9.A.10.1) family.</text>
</comment>
<evidence type="ECO:0000256" key="2">
    <source>
        <dbReference type="ARBA" id="ARBA00008333"/>
    </source>
</evidence>
<accession>A0A557SWG8</accession>
<dbReference type="PANTHER" id="PTHR31632:SF2">
    <property type="entry name" value="PLASMA MEMBRANE IRON PERMEASE"/>
    <property type="match status" value="1"/>
</dbReference>
<organism evidence="7 8">
    <name type="scientific">Candidatus Nitrosocosmicus arcticus</name>
    <dbReference type="NCBI Taxonomy" id="2035267"/>
    <lineage>
        <taxon>Archaea</taxon>
        <taxon>Nitrososphaerota</taxon>
        <taxon>Nitrososphaeria</taxon>
        <taxon>Nitrososphaerales</taxon>
        <taxon>Nitrososphaeraceae</taxon>
        <taxon>Candidatus Nitrosocosmicus</taxon>
    </lineage>
</organism>
<dbReference type="GO" id="GO:0015093">
    <property type="term" value="F:ferrous iron transmembrane transporter activity"/>
    <property type="evidence" value="ECO:0007669"/>
    <property type="project" value="TreeGrafter"/>
</dbReference>
<dbReference type="Proteomes" id="UP000315289">
    <property type="component" value="Unassembled WGS sequence"/>
</dbReference>
<evidence type="ECO:0000313" key="8">
    <source>
        <dbReference type="Proteomes" id="UP000315289"/>
    </source>
</evidence>
<sequence>MHPTKSSYYYFTSFSLPLLTSIFFLVSVGIVLGFNDNNNSNYSSVFGIDVTKKINLSPEEAQMIFLNLERINSQIDLTAQNLKDNDTEGAFYHSYIPHSVTYPTIKQALDKVDPSASIKLEGLLTDLPIFVNSKSKNESPSSDVFSSVNLESNLNQIQKTTKNLTGTLLINRVNGTNPSDILPILSNNDLLTLQTSLLLLDDSLQSYLKSNLSNVKSAEHSINPLNLVDYQNSMGLLDSSERLLFSIISLDSNTLSESQLYYDEIENAIRDKQDSQIISNLINSVKSNYDAISPTDVTPYYTNENAVYFKNIHELLSKVIESISIGNYSQADKYAIEAYLDNYEYLEAPIEKINSTLKNALEINLRENLIDKIDARQPLSEISLFVNKTIIPELLIVESLLQGHYSTIIQQPDIQSANQLDNRTSFTSSIANLDSLREGFGVYTGERKVMGDVADSQKQLVRNNVDEIRLGLNKILALYKEQKYDESISEARAVYLNSYENIEIPLRPINPDFTLDVEIKFAELRNLLQQKESYEIIEKKIIEIRNGLDESERLVSGTGIIAPTIAFSSSISIIFREGLESALIIGAMLTYLEASRNEKFKKHIYLGIILAIGATAIIWIIADHMIQITGASRELIEGVAGVSAVAVLFWVSFWVLNKIETKKWIEFVKSKVWQATTTGSVMVFVLLSFFTIFREGFETVLFYQSMFSYAKYMESYVIAGLLIGLAIVIFVAFIIKKLGKRLPLRVLFGMTMGIGAYMSVAFIGNAVRSFQEADYIHTTPLIGIIPRLDINIASMTGIHPTLETFVAQLILLGIYAVGSTYVLILLPRKKKKIELSRKSMAERYSTKSD</sequence>
<dbReference type="InterPro" id="IPR004923">
    <property type="entry name" value="FTR1/Fip1/EfeU"/>
</dbReference>
<comment type="caution">
    <text evidence="7">The sequence shown here is derived from an EMBL/GenBank/DDBJ whole genome shotgun (WGS) entry which is preliminary data.</text>
</comment>
<keyword evidence="5 6" id="KW-0472">Membrane</keyword>